<dbReference type="EMBL" id="JBBJUP010000014">
    <property type="protein sequence ID" value="MEJ8280796.1"/>
    <property type="molecule type" value="Genomic_DNA"/>
</dbReference>
<evidence type="ECO:0000313" key="8">
    <source>
        <dbReference type="Proteomes" id="UP001364211"/>
    </source>
</evidence>
<keyword evidence="3 5" id="KW-0285">Flavoprotein</keyword>
<evidence type="ECO:0000256" key="3">
    <source>
        <dbReference type="ARBA" id="ARBA00022630"/>
    </source>
</evidence>
<keyword evidence="4 5" id="KW-0274">FAD</keyword>
<dbReference type="PANTHER" id="PTHR11552:SF147">
    <property type="entry name" value="CHOLINE DEHYDROGENASE, MITOCHONDRIAL"/>
    <property type="match status" value="1"/>
</dbReference>
<gene>
    <name evidence="7" type="ORF">WJX68_17775</name>
</gene>
<comment type="caution">
    <text evidence="7">The sequence shown here is derived from an EMBL/GenBank/DDBJ whole genome shotgun (WGS) entry which is preliminary data.</text>
</comment>
<dbReference type="Gene3D" id="3.30.560.10">
    <property type="entry name" value="Glucose Oxidase, domain 3"/>
    <property type="match status" value="1"/>
</dbReference>
<organism evidence="7 8">
    <name type="scientific">Pseudonocardia spirodelae</name>
    <dbReference type="NCBI Taxonomy" id="3133431"/>
    <lineage>
        <taxon>Bacteria</taxon>
        <taxon>Bacillati</taxon>
        <taxon>Actinomycetota</taxon>
        <taxon>Actinomycetes</taxon>
        <taxon>Pseudonocardiales</taxon>
        <taxon>Pseudonocardiaceae</taxon>
        <taxon>Pseudonocardia</taxon>
    </lineage>
</organism>
<dbReference type="SUPFAM" id="SSF54373">
    <property type="entry name" value="FAD-linked reductases, C-terminal domain"/>
    <property type="match status" value="1"/>
</dbReference>
<evidence type="ECO:0000259" key="6">
    <source>
        <dbReference type="PROSITE" id="PS00623"/>
    </source>
</evidence>
<accession>A0ABU8TA09</accession>
<evidence type="ECO:0000256" key="1">
    <source>
        <dbReference type="ARBA" id="ARBA00001974"/>
    </source>
</evidence>
<evidence type="ECO:0000313" key="7">
    <source>
        <dbReference type="EMBL" id="MEJ8280796.1"/>
    </source>
</evidence>
<comment type="cofactor">
    <cofactor evidence="1">
        <name>FAD</name>
        <dbReference type="ChEBI" id="CHEBI:57692"/>
    </cofactor>
</comment>
<dbReference type="PROSITE" id="PS00623">
    <property type="entry name" value="GMC_OXRED_1"/>
    <property type="match status" value="1"/>
</dbReference>
<evidence type="ECO:0000256" key="5">
    <source>
        <dbReference type="RuleBase" id="RU003968"/>
    </source>
</evidence>
<dbReference type="Gene3D" id="3.50.50.60">
    <property type="entry name" value="FAD/NAD(P)-binding domain"/>
    <property type="match status" value="1"/>
</dbReference>
<dbReference type="PIRSF" id="PIRSF000137">
    <property type="entry name" value="Alcohol_oxidase"/>
    <property type="match status" value="1"/>
</dbReference>
<dbReference type="RefSeq" id="WP_340292333.1">
    <property type="nucleotide sequence ID" value="NZ_JBBJUP010000014.1"/>
</dbReference>
<dbReference type="Pfam" id="PF05199">
    <property type="entry name" value="GMC_oxred_C"/>
    <property type="match status" value="1"/>
</dbReference>
<reference evidence="7 8" key="1">
    <citation type="submission" date="2024-03" db="EMBL/GenBank/DDBJ databases">
        <title>Draft genome sequence of Pseudonocardia sp. DW16-2.</title>
        <authorList>
            <person name="Duangmal K."/>
        </authorList>
    </citation>
    <scope>NUCLEOTIDE SEQUENCE [LARGE SCALE GENOMIC DNA]</scope>
    <source>
        <strain evidence="7 8">DW16-2</strain>
    </source>
</reference>
<protein>
    <submittedName>
        <fullName evidence="7">GMC family oxidoreductase N-terminal domain-containing protein</fullName>
    </submittedName>
</protein>
<dbReference type="InterPro" id="IPR012132">
    <property type="entry name" value="GMC_OxRdtase"/>
</dbReference>
<evidence type="ECO:0000256" key="4">
    <source>
        <dbReference type="ARBA" id="ARBA00022827"/>
    </source>
</evidence>
<dbReference type="PANTHER" id="PTHR11552">
    <property type="entry name" value="GLUCOSE-METHANOL-CHOLINE GMC OXIDOREDUCTASE"/>
    <property type="match status" value="1"/>
</dbReference>
<proteinExistence type="inferred from homology"/>
<name>A0ABU8TA09_9PSEU</name>
<dbReference type="SUPFAM" id="SSF51905">
    <property type="entry name" value="FAD/NAD(P)-binding domain"/>
    <property type="match status" value="1"/>
</dbReference>
<dbReference type="InterPro" id="IPR036188">
    <property type="entry name" value="FAD/NAD-bd_sf"/>
</dbReference>
<feature type="domain" description="Glucose-methanol-choline oxidoreductase N-terminal" evidence="6">
    <location>
        <begin position="86"/>
        <end position="109"/>
    </location>
</feature>
<evidence type="ECO:0000256" key="2">
    <source>
        <dbReference type="ARBA" id="ARBA00010790"/>
    </source>
</evidence>
<dbReference type="Pfam" id="PF00732">
    <property type="entry name" value="GMC_oxred_N"/>
    <property type="match status" value="1"/>
</dbReference>
<sequence length="520" mass="55902">MAERDARYDYVVVGAGSAGAVVAARLAEDPGLRVLLLEAGGDDRDHPEIARPGAWPYTLQGTSFDWQYETTPQKYAAGRVGVVPRGKVLGGTSAINALVYVRGHRSDFDNWAYQGNPGWDYASVLPSFRRSEDYEFGADEYHGAGGPLSVRRFTADNANPVSVAMLDAALEAGYPSTEDFNGATMRGAGFNSVTINRDGTRSGTFMFLRDTPANLTIATHALARRLLVEGGRCTGVEFLRDGALQRATAEREVIVCGGGIDSPRLLMLSGIGPADELTAAGVTPVLDLPGVGKNLQDHLLTGVVYESARPVPRATWANHSETTLFWPDDERGLGICPGMQIQFIHVPFAPVGFTGPEEGAGYTVTPGPNRIVSRGEIRLRSADPDDPPEIDPNYLMEEADVSAHVRGIRMSREIGEARALSEWRRREVLPGPDVRTDAELRDYVRRAASTIYHHVGTCRMGVDRGAVVDPQLRVHGLDGLRVADASIMPAITSGNTNAPSIMIGEHCAELVRAGEGSGRG</sequence>
<dbReference type="InterPro" id="IPR000172">
    <property type="entry name" value="GMC_OxRdtase_N"/>
</dbReference>
<comment type="similarity">
    <text evidence="2 5">Belongs to the GMC oxidoreductase family.</text>
</comment>
<dbReference type="InterPro" id="IPR007867">
    <property type="entry name" value="GMC_OxRtase_C"/>
</dbReference>
<keyword evidence="8" id="KW-1185">Reference proteome</keyword>
<dbReference type="Proteomes" id="UP001364211">
    <property type="component" value="Unassembled WGS sequence"/>
</dbReference>